<protein>
    <recommendedName>
        <fullName evidence="3">DUF4131 domain-containing protein</fullName>
    </recommendedName>
</protein>
<evidence type="ECO:0008006" key="3">
    <source>
        <dbReference type="Google" id="ProtNLM"/>
    </source>
</evidence>
<feature type="transmembrane region" description="Helical" evidence="1">
    <location>
        <begin position="29"/>
        <end position="46"/>
    </location>
</feature>
<organism evidence="2">
    <name type="scientific">Vibrio sp. HB236076</name>
    <dbReference type="NCBI Taxonomy" id="3232307"/>
    <lineage>
        <taxon>Bacteria</taxon>
        <taxon>Pseudomonadati</taxon>
        <taxon>Pseudomonadota</taxon>
        <taxon>Gammaproteobacteria</taxon>
        <taxon>Vibrionales</taxon>
        <taxon>Vibrionaceae</taxon>
        <taxon>Vibrio</taxon>
    </lineage>
</organism>
<dbReference type="AlphaFoldDB" id="A0AB39HCB5"/>
<keyword evidence="1" id="KW-0472">Membrane</keyword>
<feature type="transmembrane region" description="Helical" evidence="1">
    <location>
        <begin position="5"/>
        <end position="23"/>
    </location>
</feature>
<proteinExistence type="predicted"/>
<accession>A0AB39HCB5</accession>
<feature type="transmembrane region" description="Helical" evidence="1">
    <location>
        <begin position="58"/>
        <end position="76"/>
    </location>
</feature>
<dbReference type="KEGG" id="vih:AB0763_07100"/>
<keyword evidence="1" id="KW-0812">Transmembrane</keyword>
<name>A0AB39HCB5_9VIBR</name>
<dbReference type="EMBL" id="CP162601">
    <property type="protein sequence ID" value="XDK24006.1"/>
    <property type="molecule type" value="Genomic_DNA"/>
</dbReference>
<dbReference type="RefSeq" id="WP_306100054.1">
    <property type="nucleotide sequence ID" value="NZ_CP162601.1"/>
</dbReference>
<evidence type="ECO:0000313" key="2">
    <source>
        <dbReference type="EMBL" id="XDK24006.1"/>
    </source>
</evidence>
<evidence type="ECO:0000256" key="1">
    <source>
        <dbReference type="SAM" id="Phobius"/>
    </source>
</evidence>
<gene>
    <name evidence="2" type="ORF">AB0763_07100</name>
</gene>
<sequence>MYIKLVSLPFWLVFSVLVLAVLWLLVFEAFYSALLFTGLCVIVLPYHFSQHKHILSRLLGLFLMFTLLVFTHHYAVGEVNTRVRQLAQLTESSAPLSKLTWRDKVGLYGLNIATGLITLPFAPKIGMETLWLAIPGDESKVRVFRSDKLLDSKNIQAEITAFKRAFQQRAMTVNRTIHWSPRERLVKSEKHKAASLTSSSLTNSVLPNCHLTLTAQQSHQGWVLNISVRTKVGYREHLQTVLFSRPQVIMQERLWWLLQQDKWLYPYIADWQTQIPLTTEGKT</sequence>
<reference evidence="2" key="1">
    <citation type="submission" date="2024-07" db="EMBL/GenBank/DDBJ databases">
        <title>Genome Analysis of a Potential Novel Vibrio Species Secreting pH- and Thermo-stable Alginate Lyase and its Application in Producing Alginate Oligosaccharides.</title>
        <authorList>
            <person name="Huang H."/>
            <person name="Bao K."/>
        </authorList>
    </citation>
    <scope>NUCLEOTIDE SEQUENCE</scope>
    <source>
        <strain evidence="2">HB236076</strain>
    </source>
</reference>
<keyword evidence="1" id="KW-1133">Transmembrane helix</keyword>